<dbReference type="AlphaFoldDB" id="A0A0B6YJ73"/>
<name>A0A0B6YJ73_9EUPU</name>
<protein>
    <submittedName>
        <fullName evidence="4">Uncharacterized protein</fullName>
    </submittedName>
</protein>
<evidence type="ECO:0000313" key="4">
    <source>
        <dbReference type="EMBL" id="CEK56214.1"/>
    </source>
</evidence>
<evidence type="ECO:0000256" key="2">
    <source>
        <dbReference type="ARBA" id="ARBA00023043"/>
    </source>
</evidence>
<dbReference type="PROSITE" id="PS50297">
    <property type="entry name" value="ANK_REP_REGION"/>
    <property type="match status" value="1"/>
</dbReference>
<keyword evidence="2 3" id="KW-0040">ANK repeat</keyword>
<feature type="non-terminal residue" evidence="4">
    <location>
        <position position="156"/>
    </location>
</feature>
<dbReference type="InterPro" id="IPR002110">
    <property type="entry name" value="Ankyrin_rpt"/>
</dbReference>
<evidence type="ECO:0000256" key="3">
    <source>
        <dbReference type="PROSITE-ProRule" id="PRU00023"/>
    </source>
</evidence>
<dbReference type="PANTHER" id="PTHR24198">
    <property type="entry name" value="ANKYRIN REPEAT AND PROTEIN KINASE DOMAIN-CONTAINING PROTEIN"/>
    <property type="match status" value="1"/>
</dbReference>
<gene>
    <name evidence="4" type="primary">ORF27094</name>
</gene>
<dbReference type="Pfam" id="PF12796">
    <property type="entry name" value="Ank_2"/>
    <property type="match status" value="1"/>
</dbReference>
<accession>A0A0B6YJ73</accession>
<dbReference type="SUPFAM" id="SSF48403">
    <property type="entry name" value="Ankyrin repeat"/>
    <property type="match status" value="1"/>
</dbReference>
<evidence type="ECO:0000256" key="1">
    <source>
        <dbReference type="ARBA" id="ARBA00022737"/>
    </source>
</evidence>
<dbReference type="Gene3D" id="1.25.40.20">
    <property type="entry name" value="Ankyrin repeat-containing domain"/>
    <property type="match status" value="1"/>
</dbReference>
<feature type="non-terminal residue" evidence="4">
    <location>
        <position position="1"/>
    </location>
</feature>
<organism evidence="4">
    <name type="scientific">Arion vulgaris</name>
    <dbReference type="NCBI Taxonomy" id="1028688"/>
    <lineage>
        <taxon>Eukaryota</taxon>
        <taxon>Metazoa</taxon>
        <taxon>Spiralia</taxon>
        <taxon>Lophotrochozoa</taxon>
        <taxon>Mollusca</taxon>
        <taxon>Gastropoda</taxon>
        <taxon>Heterobranchia</taxon>
        <taxon>Euthyneura</taxon>
        <taxon>Panpulmonata</taxon>
        <taxon>Eupulmonata</taxon>
        <taxon>Stylommatophora</taxon>
        <taxon>Helicina</taxon>
        <taxon>Arionoidea</taxon>
        <taxon>Arionidae</taxon>
        <taxon>Arion</taxon>
    </lineage>
</organism>
<dbReference type="PROSITE" id="PS50088">
    <property type="entry name" value="ANK_REPEAT"/>
    <property type="match status" value="2"/>
</dbReference>
<sequence length="156" mass="16643">ALLDNGADPNCLGECGASVLHYAAALDNGDMMRLIMAKGARPCTKCDFGFYPIHVAAKSAAANAMEAIIEQAIEHGYTREEILNFKDRENNLPLHSSVNGGNLKAVQVCLKAGASIKAQQEDGSTPLHFACSQGNMDMIKLMKEAQADNFMAAVLT</sequence>
<feature type="repeat" description="ANK" evidence="3">
    <location>
        <begin position="122"/>
        <end position="148"/>
    </location>
</feature>
<reference evidence="4" key="1">
    <citation type="submission" date="2014-12" db="EMBL/GenBank/DDBJ databases">
        <title>Insight into the proteome of Arion vulgaris.</title>
        <authorList>
            <person name="Aradska J."/>
            <person name="Bulat T."/>
            <person name="Smidak R."/>
            <person name="Sarate P."/>
            <person name="Gangsoo J."/>
            <person name="Sialana F."/>
            <person name="Bilban M."/>
            <person name="Lubec G."/>
        </authorList>
    </citation>
    <scope>NUCLEOTIDE SEQUENCE</scope>
    <source>
        <tissue evidence="4">Skin</tissue>
    </source>
</reference>
<dbReference type="SMART" id="SM00248">
    <property type="entry name" value="ANK"/>
    <property type="match status" value="4"/>
</dbReference>
<keyword evidence="1" id="KW-0677">Repeat</keyword>
<dbReference type="EMBL" id="HACG01009349">
    <property type="protein sequence ID" value="CEK56214.1"/>
    <property type="molecule type" value="Transcribed_RNA"/>
</dbReference>
<feature type="repeat" description="ANK" evidence="3">
    <location>
        <begin position="89"/>
        <end position="121"/>
    </location>
</feature>
<proteinExistence type="predicted"/>
<dbReference type="PANTHER" id="PTHR24198:SF165">
    <property type="entry name" value="ANKYRIN REPEAT-CONTAINING PROTEIN-RELATED"/>
    <property type="match status" value="1"/>
</dbReference>
<dbReference type="InterPro" id="IPR036770">
    <property type="entry name" value="Ankyrin_rpt-contain_sf"/>
</dbReference>